<dbReference type="Pfam" id="PF20589">
    <property type="entry name" value="DUF6790"/>
    <property type="match status" value="1"/>
</dbReference>
<feature type="transmembrane region" description="Helical" evidence="1">
    <location>
        <begin position="104"/>
        <end position="123"/>
    </location>
</feature>
<keyword evidence="3" id="KW-1185">Reference proteome</keyword>
<feature type="transmembrane region" description="Helical" evidence="1">
    <location>
        <begin position="135"/>
        <end position="156"/>
    </location>
</feature>
<dbReference type="InterPro" id="IPR046740">
    <property type="entry name" value="DUF6790"/>
</dbReference>
<dbReference type="EMBL" id="AP014648">
    <property type="protein sequence ID" value="BAQ18515.1"/>
    <property type="molecule type" value="Genomic_DNA"/>
</dbReference>
<organism evidence="2 3">
    <name type="scientific">Methyloceanibacter caenitepidi</name>
    <dbReference type="NCBI Taxonomy" id="1384459"/>
    <lineage>
        <taxon>Bacteria</taxon>
        <taxon>Pseudomonadati</taxon>
        <taxon>Pseudomonadota</taxon>
        <taxon>Alphaproteobacteria</taxon>
        <taxon>Hyphomicrobiales</taxon>
        <taxon>Hyphomicrobiaceae</taxon>
        <taxon>Methyloceanibacter</taxon>
    </lineage>
</organism>
<evidence type="ECO:0000256" key="1">
    <source>
        <dbReference type="SAM" id="Phobius"/>
    </source>
</evidence>
<reference evidence="2 3" key="1">
    <citation type="submission" date="2014-09" db="EMBL/GenBank/DDBJ databases">
        <title>Genome sequencing of Methyloceanibacter caenitepidi Gela4.</title>
        <authorList>
            <person name="Takeuchi M."/>
            <person name="Susumu S."/>
            <person name="Kamagata Y."/>
            <person name="Oshima K."/>
            <person name="Hattori M."/>
            <person name="Iwasaki W."/>
        </authorList>
    </citation>
    <scope>NUCLEOTIDE SEQUENCE [LARGE SCALE GENOMIC DNA]</scope>
    <source>
        <strain evidence="2 3">Gela4</strain>
    </source>
</reference>
<feature type="transmembrane region" description="Helical" evidence="1">
    <location>
        <begin position="6"/>
        <end position="27"/>
    </location>
</feature>
<protein>
    <submittedName>
        <fullName evidence="2">Conserved protein</fullName>
    </submittedName>
</protein>
<keyword evidence="1" id="KW-1133">Transmembrane helix</keyword>
<gene>
    <name evidence="2" type="ORF">GL4_3083</name>
</gene>
<feature type="transmembrane region" description="Helical" evidence="1">
    <location>
        <begin position="39"/>
        <end position="61"/>
    </location>
</feature>
<proteinExistence type="predicted"/>
<evidence type="ECO:0000313" key="2">
    <source>
        <dbReference type="EMBL" id="BAQ18515.1"/>
    </source>
</evidence>
<dbReference type="HOGENOM" id="CLU_119491_1_0_5"/>
<sequence length="197" mass="21396">MSQVALVPLLAWVAALACWGIALWRAPRPLLRWFVLDRALRYVFIFPLGLLGIWAFVGHVLFPAQSAAAIGWPPSPFQFEVGYANLGLGLASLYAAFTTFYARVAVAIAASCFLVGAGIGHVHDIMAYNNLTPGNAGPILVTDFLTPMAVLALLIASARRPKQRPRSPDSAALEAEIEVARDAMRSYREALDRFVKS</sequence>
<keyword evidence="1" id="KW-0812">Transmembrane</keyword>
<evidence type="ECO:0000313" key="3">
    <source>
        <dbReference type="Proteomes" id="UP000031643"/>
    </source>
</evidence>
<name>A0A0A8K6H8_9HYPH</name>
<keyword evidence="1" id="KW-0472">Membrane</keyword>
<dbReference type="STRING" id="1384459.GL4_3083"/>
<feature type="transmembrane region" description="Helical" evidence="1">
    <location>
        <begin position="81"/>
        <end position="97"/>
    </location>
</feature>
<dbReference type="AlphaFoldDB" id="A0A0A8K6H8"/>
<dbReference type="RefSeq" id="WP_197539046.1">
    <property type="nucleotide sequence ID" value="NZ_AP014648.1"/>
</dbReference>
<dbReference type="KEGG" id="mcg:GL4_3083"/>
<dbReference type="Proteomes" id="UP000031643">
    <property type="component" value="Chromosome"/>
</dbReference>
<accession>A0A0A8K6H8</accession>